<evidence type="ECO:0008006" key="4">
    <source>
        <dbReference type="Google" id="ProtNLM"/>
    </source>
</evidence>
<accession>A0A081NYQ4</accession>
<evidence type="ECO:0000256" key="1">
    <source>
        <dbReference type="SAM" id="SignalP"/>
    </source>
</evidence>
<dbReference type="OrthoDB" id="2617574at2"/>
<gene>
    <name evidence="2" type="ORF">ET33_15750</name>
</gene>
<keyword evidence="3" id="KW-1185">Reference proteome</keyword>
<feature type="chain" id="PRO_5001761148" description="SH3b domain-containing protein" evidence="1">
    <location>
        <begin position="25"/>
        <end position="134"/>
    </location>
</feature>
<dbReference type="RefSeq" id="WP_036688162.1">
    <property type="nucleotide sequence ID" value="NZ_JNVM01000021.1"/>
</dbReference>
<proteinExistence type="predicted"/>
<dbReference type="eggNOG" id="ENOG5030702">
    <property type="taxonomic scope" value="Bacteria"/>
</dbReference>
<evidence type="ECO:0000313" key="2">
    <source>
        <dbReference type="EMBL" id="KEQ23577.1"/>
    </source>
</evidence>
<sequence length="134" mass="14897">MKKMTTALTIAVVGASLVSSPGFAAEGNPVQQVPQQQIIVAPPEGEVTYHLEPGAVAAAGPYVLQPNEGIRITSIIADEYDWWLVDLRNNNQVIRKEQAENNTIYVKQSSQYMLFIKNKKQCTNLMKVNIRVVR</sequence>
<evidence type="ECO:0000313" key="3">
    <source>
        <dbReference type="Proteomes" id="UP000028123"/>
    </source>
</evidence>
<keyword evidence="1" id="KW-0732">Signal</keyword>
<reference evidence="2 3" key="1">
    <citation type="submission" date="2014-06" db="EMBL/GenBank/DDBJ databases">
        <title>Draft genome sequence of Paenibacillus sp. MSt1.</title>
        <authorList>
            <person name="Aw Y.K."/>
            <person name="Ong K.S."/>
            <person name="Gan H.M."/>
            <person name="Lee S.M."/>
        </authorList>
    </citation>
    <scope>NUCLEOTIDE SEQUENCE [LARGE SCALE GENOMIC DNA]</scope>
    <source>
        <strain evidence="2 3">MSt1</strain>
    </source>
</reference>
<feature type="signal peptide" evidence="1">
    <location>
        <begin position="1"/>
        <end position="24"/>
    </location>
</feature>
<dbReference type="EMBL" id="JNVM01000021">
    <property type="protein sequence ID" value="KEQ23577.1"/>
    <property type="molecule type" value="Genomic_DNA"/>
</dbReference>
<dbReference type="Proteomes" id="UP000028123">
    <property type="component" value="Unassembled WGS sequence"/>
</dbReference>
<comment type="caution">
    <text evidence="2">The sequence shown here is derived from an EMBL/GenBank/DDBJ whole genome shotgun (WGS) entry which is preliminary data.</text>
</comment>
<name>A0A081NYQ4_9BACL</name>
<organism evidence="2 3">
    <name type="scientific">Paenibacillus tyrfis</name>
    <dbReference type="NCBI Taxonomy" id="1501230"/>
    <lineage>
        <taxon>Bacteria</taxon>
        <taxon>Bacillati</taxon>
        <taxon>Bacillota</taxon>
        <taxon>Bacilli</taxon>
        <taxon>Bacillales</taxon>
        <taxon>Paenibacillaceae</taxon>
        <taxon>Paenibacillus</taxon>
    </lineage>
</organism>
<dbReference type="AlphaFoldDB" id="A0A081NYQ4"/>
<protein>
    <recommendedName>
        <fullName evidence="4">SH3b domain-containing protein</fullName>
    </recommendedName>
</protein>